<dbReference type="EnsemblMetazoa" id="ADAC004767-RA">
    <property type="protein sequence ID" value="ADAC004767-PA"/>
    <property type="gene ID" value="ADAC004767"/>
</dbReference>
<gene>
    <name evidence="2" type="ORF">AND_004767</name>
</gene>
<sequence>MVSAMDNGMDERCSFEHNRTASKHMTYDQITYWIRYNCYHSSWGTTGMSLWLYKRVFVVTMIRCSTSLSAGVRTGGRAGGFGDRLVQSTSTASDGRDSMELLEPRLEPREESEIAGVDNRIEIVATIIATNYNGLLKLNDNKHLLRKWLKCDQCDDDGSVRCSDKRKAQAQLCPQFKSGDRCYEMRRSSNRHTVLQRGCQSSLEAVGIECSEETQCRDYTEHDINVVDSRQASDQGRKCLICSTDAVNGKQCDEASAGLEAESCDLAEDECITMVQDNVLHRKCKSALTTEQQQLCTDSGEGVCVSCNEDGCNRHTLLKCIQCKKSIDPLCRDPSLSNELGPKYCSRFHPGAQCFSRILNEDVERGCTSDSGLTESVCEDNKYCLACATNGCNKETEDFLRDVARCLRCSSSKGDDINCEEATGNTEECDQQEDECFTRVDGESIERNCLATLPAEEQRKCLNTEDNTCLACHGHDCNRIRWRKCYTCSKLADPRCVAPESQPTLPVLFCDRYKYEDVCYAKIVDENNLVRGCGSDLAEEEDVCVDDSRCMKCDVNGCNSIAESALLTRSRCLSCLSSVDGEECEEGTLDPVLCEANNGCYTRVDVLQTTCSSTSSRSCLTCSGSSCNGVQWSRCYQCSSFLAAKCELLQSDETHLQFCLNAADHCFEDRDGEENDRFYCHSCVSSIYPNCVWSPHTSTTKDCGPGDRACATVILPDGHTYRGCSQDPECIEAGPSGCLRCDIFSGCNIDRYPTDRLRCNICQTAVSASCATLPYARQFEKACVRFIADDRCVTIYDGYNVSSRDCHSALGEHDRGKCDNAGSVECAECSSWNCNTDRVRIDDRCLQCTSNTTDCSTGMLSPTLCAKPSAGKCFSRVDPDDGLLVRGCWINLSSQQQAECTKDRKNCSMCLGEGCNRQWLPQNTLSCVQCESKDSLLCAQMQRNDSEVRLCRRHVAGDRCYMRSSSRDGTLQRGCVSDLPEELCAPADACVLCTGENCNRDVFPVNRHSCYQCDGMQENRCEAYQEVYNRDRALLCRLHQENDGCYTRLIRGAGRSMGRDA</sequence>
<proteinExistence type="predicted"/>
<dbReference type="EMBL" id="ADMH02001244">
    <property type="protein sequence ID" value="ETN63521.1"/>
    <property type="molecule type" value="Genomic_DNA"/>
</dbReference>
<organism evidence="2">
    <name type="scientific">Anopheles darlingi</name>
    <name type="common">Mosquito</name>
    <dbReference type="NCBI Taxonomy" id="43151"/>
    <lineage>
        <taxon>Eukaryota</taxon>
        <taxon>Metazoa</taxon>
        <taxon>Ecdysozoa</taxon>
        <taxon>Arthropoda</taxon>
        <taxon>Hexapoda</taxon>
        <taxon>Insecta</taxon>
        <taxon>Pterygota</taxon>
        <taxon>Neoptera</taxon>
        <taxon>Endopterygota</taxon>
        <taxon>Diptera</taxon>
        <taxon>Nematocera</taxon>
        <taxon>Culicoidea</taxon>
        <taxon>Culicidae</taxon>
        <taxon>Anophelinae</taxon>
        <taxon>Anopheles</taxon>
    </lineage>
</organism>
<dbReference type="eggNOG" id="ENOG502T83P">
    <property type="taxonomic scope" value="Eukaryota"/>
</dbReference>
<feature type="domain" description="DUF753" evidence="1">
    <location>
        <begin position="405"/>
        <end position="478"/>
    </location>
</feature>
<evidence type="ECO:0000313" key="2">
    <source>
        <dbReference type="EMBL" id="ETN63521.1"/>
    </source>
</evidence>
<feature type="domain" description="DUF753" evidence="1">
    <location>
        <begin position="319"/>
        <end position="393"/>
    </location>
</feature>
<evidence type="ECO:0000313" key="4">
    <source>
        <dbReference type="Proteomes" id="UP000000673"/>
    </source>
</evidence>
<feature type="domain" description="DUF753" evidence="1">
    <location>
        <begin position="238"/>
        <end position="313"/>
    </location>
</feature>
<keyword evidence="4" id="KW-1185">Reference proteome</keyword>
<dbReference type="OMA" id="NTEDNTC"/>
<protein>
    <recommendedName>
        <fullName evidence="1">DUF753 domain-containing protein</fullName>
    </recommendedName>
</protein>
<dbReference type="Proteomes" id="UP000000673">
    <property type="component" value="Unassembled WGS sequence"/>
</dbReference>
<evidence type="ECO:0000259" key="1">
    <source>
        <dbReference type="Pfam" id="PF05444"/>
    </source>
</evidence>
<dbReference type="VEuPathDB" id="VectorBase:ADAC004767"/>
<feature type="domain" description="DUF753" evidence="1">
    <location>
        <begin position="150"/>
        <end position="225"/>
    </location>
</feature>
<reference evidence="2" key="3">
    <citation type="journal article" date="2013" name="Nucleic Acids Res.">
        <title>The genome of Anopheles darlingi, the main neotropical malaria vector.</title>
        <authorList>
            <person name="Marinotti O."/>
            <person name="Cerqueira G.C."/>
            <person name="de Almeida L.G."/>
            <person name="Ferro M.I."/>
            <person name="Loreto E.L."/>
            <person name="Zaha A."/>
            <person name="Teixeira S.M."/>
            <person name="Wespiser A.R."/>
            <person name="Almeida E Silva A."/>
            <person name="Schlindwein A.D."/>
            <person name="Pacheco A.C."/>
            <person name="Silva A.L."/>
            <person name="Graveley B.R."/>
            <person name="Walenz B.P."/>
            <person name="Lima Bde A."/>
            <person name="Ribeiro C.A."/>
            <person name="Nunes-Silva C.G."/>
            <person name="de Carvalho C.R."/>
            <person name="Soares C.M."/>
            <person name="de Menezes C.B."/>
            <person name="Matiolli C."/>
            <person name="Caffrey D."/>
            <person name="Araujo D.A."/>
            <person name="de Oliveira D.M."/>
            <person name="Golenbock D."/>
            <person name="Grisard E.C."/>
            <person name="Fantinatti-Garboggini F."/>
            <person name="de Carvalho F.M."/>
            <person name="Barcellos F.G."/>
            <person name="Prosdocimi F."/>
            <person name="May G."/>
            <person name="Azevedo Junior G.M."/>
            <person name="Guimaraes G.M."/>
            <person name="Goldman G.H."/>
            <person name="Padilha I.Q."/>
            <person name="Batista Jda S."/>
            <person name="Ferro J.A."/>
            <person name="Ribeiro J.M."/>
            <person name="Fietto J.L."/>
            <person name="Dabbas K.M."/>
            <person name="Cerdeira L."/>
            <person name="Agnez-Lima L.F."/>
            <person name="Brocchi M."/>
            <person name="de Carvalho M.O."/>
            <person name="Teixeira Mde M."/>
            <person name="Diniz Maia Mde M."/>
            <person name="Goldman M.H."/>
            <person name="Cruz Schneider M.P."/>
            <person name="Felipe M.S."/>
            <person name="Hungria M."/>
            <person name="Nicolas M.F."/>
            <person name="Pereira M."/>
            <person name="Montes M.A."/>
            <person name="Cantao M.E."/>
            <person name="Vincentz M."/>
            <person name="Rafael M.S."/>
            <person name="Silverman N."/>
            <person name="Stoco P.H."/>
            <person name="Souza R.C."/>
            <person name="Vicentini R."/>
            <person name="Gazzinelli R.T."/>
            <person name="Neves Rde O."/>
            <person name="Silva R."/>
            <person name="Astolfi-Filho S."/>
            <person name="Maciel T.E."/>
            <person name="Urmenyi T.P."/>
            <person name="Tadei W.P."/>
            <person name="Camargo E.P."/>
            <person name="de Vasconcelos A.T."/>
        </authorList>
    </citation>
    <scope>NUCLEOTIDE SEQUENCE</scope>
</reference>
<feature type="domain" description="DUF753" evidence="1">
    <location>
        <begin position="844"/>
        <end position="916"/>
    </location>
</feature>
<dbReference type="VEuPathDB" id="VectorBase:ADAR2_010932"/>
<evidence type="ECO:0000313" key="3">
    <source>
        <dbReference type="EnsemblMetazoa" id="ADAC004767-PA"/>
    </source>
</evidence>
<dbReference type="PANTHER" id="PTHR21721:SF25">
    <property type="entry name" value="LP18071P"/>
    <property type="match status" value="1"/>
</dbReference>
<feature type="domain" description="DUF753" evidence="1">
    <location>
        <begin position="758"/>
        <end position="835"/>
    </location>
</feature>
<feature type="domain" description="DUF753" evidence="1">
    <location>
        <begin position="680"/>
        <end position="748"/>
    </location>
</feature>
<dbReference type="Pfam" id="PF05444">
    <property type="entry name" value="DUF753"/>
    <property type="match status" value="9"/>
</dbReference>
<dbReference type="InterPro" id="IPR008472">
    <property type="entry name" value="DUF753"/>
</dbReference>
<reference evidence="2 4" key="1">
    <citation type="journal article" date="2010" name="BMC Genomics">
        <title>Combination of measures distinguishes pre-miRNAs from other stem-loops in the genome of the newly sequenced Anopheles darlingi.</title>
        <authorList>
            <person name="Mendes N.D."/>
            <person name="Freitas A.T."/>
            <person name="Vasconcelos A.T."/>
            <person name="Sagot M.F."/>
        </authorList>
    </citation>
    <scope>NUCLEOTIDE SEQUENCE</scope>
</reference>
<accession>W5JHG6</accession>
<dbReference type="PANTHER" id="PTHR21721">
    <property type="entry name" value="GH09876P-RELATED"/>
    <property type="match status" value="1"/>
</dbReference>
<feature type="domain" description="DUF753" evidence="1">
    <location>
        <begin position="925"/>
        <end position="999"/>
    </location>
</feature>
<feature type="domain" description="DUF753" evidence="1">
    <location>
        <begin position="484"/>
        <end position="559"/>
    </location>
</feature>
<dbReference type="HOGENOM" id="CLU_289215_0_0_1"/>
<reference evidence="3" key="4">
    <citation type="submission" date="2015-06" db="UniProtKB">
        <authorList>
            <consortium name="EnsemblMetazoa"/>
        </authorList>
    </citation>
    <scope>IDENTIFICATION</scope>
</reference>
<dbReference type="VEuPathDB" id="VectorBase:ADAR2_007717"/>
<dbReference type="AlphaFoldDB" id="W5JHG6"/>
<name>W5JHG6_ANODA</name>
<reference evidence="2" key="2">
    <citation type="submission" date="2010-05" db="EMBL/GenBank/DDBJ databases">
        <authorList>
            <person name="Almeida L.G."/>
            <person name="Nicolas M.F."/>
            <person name="Souza R.C."/>
            <person name="Vasconcelos A.T.R."/>
        </authorList>
    </citation>
    <scope>NUCLEOTIDE SEQUENCE</scope>
</reference>